<comment type="subcellular location">
    <subcellularLocation>
        <location evidence="1">Nucleus</location>
    </subcellularLocation>
</comment>
<reference evidence="9 10" key="1">
    <citation type="submission" date="2024-04" db="EMBL/GenBank/DDBJ databases">
        <title>The reference genome of an endangered Asteraceae, Deinandra increscens subsp. villosa, native to the Central Coast of California.</title>
        <authorList>
            <person name="Guilliams M."/>
            <person name="Hasenstab-Lehman K."/>
            <person name="Meyer R."/>
            <person name="Mcevoy S."/>
        </authorList>
    </citation>
    <scope>NUCLEOTIDE SEQUENCE [LARGE SCALE GENOMIC DNA]</scope>
    <source>
        <tissue evidence="9">Leaf</tissue>
    </source>
</reference>
<dbReference type="GO" id="GO:0005634">
    <property type="term" value="C:nucleus"/>
    <property type="evidence" value="ECO:0007669"/>
    <property type="project" value="UniProtKB-SubCell"/>
</dbReference>
<dbReference type="SMART" id="SM00451">
    <property type="entry name" value="ZnF_U1"/>
    <property type="match status" value="2"/>
</dbReference>
<feature type="region of interest" description="Disordered" evidence="7">
    <location>
        <begin position="183"/>
        <end position="205"/>
    </location>
</feature>
<keyword evidence="5" id="KW-0862">Zinc</keyword>
<accession>A0AAP0GU03</accession>
<proteinExistence type="predicted"/>
<evidence type="ECO:0000256" key="4">
    <source>
        <dbReference type="ARBA" id="ARBA00022771"/>
    </source>
</evidence>
<dbReference type="AlphaFoldDB" id="A0AAP0GU03"/>
<keyword evidence="3" id="KW-0677">Repeat</keyword>
<keyword evidence="6" id="KW-0539">Nucleus</keyword>
<dbReference type="PANTHER" id="PTHR46144">
    <property type="entry name" value="ZINC FINGER PROTEIN 385B-LIKE"/>
    <property type="match status" value="1"/>
</dbReference>
<evidence type="ECO:0000256" key="3">
    <source>
        <dbReference type="ARBA" id="ARBA00022737"/>
    </source>
</evidence>
<dbReference type="GO" id="GO:0008270">
    <property type="term" value="F:zinc ion binding"/>
    <property type="evidence" value="ECO:0007669"/>
    <property type="project" value="UniProtKB-KW"/>
</dbReference>
<evidence type="ECO:0000313" key="10">
    <source>
        <dbReference type="Proteomes" id="UP001408789"/>
    </source>
</evidence>
<sequence length="348" mass="37788">MHPSDFTYSDIYARQHHQQTSQYYSHFPAQNPNPYPLHQQHHLRTEPYFTGAATNPDPPGVDAYLRSYSSSHAGAAAAYSAHHAGGLTYSHTIGAAPPPPAYVSKLPPPGYVSELPPSSYVSELPPPSYVSELPPPGYVSELVPQNWAPEESFQQYGNTLYAVGATVHQDVSQQLLPAIPTHSTWANPNLNPNPNPNTNPVVQSHGHWKKIPKKTKIAQAAWCEVCKIACNTGDVLLKHKLGRKHIKNVEKLISAASVATTSTTTSKPVIGPPEKPKKGNSGIKKKAETSHDLEIKRMKVLQGGAAVNAVRTCSICNVVCNSDTVFKFHLDGQKHASMVKSLQQPGVV</sequence>
<dbReference type="InterPro" id="IPR051868">
    <property type="entry name" value="ZN346_ZMAT4"/>
</dbReference>
<dbReference type="InterPro" id="IPR003604">
    <property type="entry name" value="Matrin/U1-like-C_Znf_C2H2"/>
</dbReference>
<evidence type="ECO:0000313" key="9">
    <source>
        <dbReference type="EMBL" id="KAK9061771.1"/>
    </source>
</evidence>
<gene>
    <name evidence="9" type="ORF">SSX86_018954</name>
</gene>
<dbReference type="SUPFAM" id="SSF57667">
    <property type="entry name" value="beta-beta-alpha zinc fingers"/>
    <property type="match status" value="2"/>
</dbReference>
<name>A0AAP0GU03_9ASTR</name>
<keyword evidence="2" id="KW-0479">Metal-binding</keyword>
<evidence type="ECO:0000256" key="1">
    <source>
        <dbReference type="ARBA" id="ARBA00004123"/>
    </source>
</evidence>
<dbReference type="PANTHER" id="PTHR46144:SF6">
    <property type="entry name" value="C2H2-TYPE DOMAIN-CONTAINING PROTEIN"/>
    <property type="match status" value="1"/>
</dbReference>
<dbReference type="Gene3D" id="3.30.160.60">
    <property type="entry name" value="Classic Zinc Finger"/>
    <property type="match status" value="2"/>
</dbReference>
<evidence type="ECO:0000256" key="6">
    <source>
        <dbReference type="ARBA" id="ARBA00023242"/>
    </source>
</evidence>
<evidence type="ECO:0000256" key="7">
    <source>
        <dbReference type="SAM" id="MobiDB-lite"/>
    </source>
</evidence>
<keyword evidence="10" id="KW-1185">Reference proteome</keyword>
<evidence type="ECO:0000259" key="8">
    <source>
        <dbReference type="SMART" id="SM00451"/>
    </source>
</evidence>
<evidence type="ECO:0000256" key="2">
    <source>
        <dbReference type="ARBA" id="ARBA00022723"/>
    </source>
</evidence>
<dbReference type="Proteomes" id="UP001408789">
    <property type="component" value="Unassembled WGS sequence"/>
</dbReference>
<feature type="region of interest" description="Disordered" evidence="7">
    <location>
        <begin position="263"/>
        <end position="289"/>
    </location>
</feature>
<dbReference type="GO" id="GO:0003676">
    <property type="term" value="F:nucleic acid binding"/>
    <property type="evidence" value="ECO:0007669"/>
    <property type="project" value="InterPro"/>
</dbReference>
<dbReference type="EMBL" id="JBCNJP010000019">
    <property type="protein sequence ID" value="KAK9061771.1"/>
    <property type="molecule type" value="Genomic_DNA"/>
</dbReference>
<keyword evidence="4" id="KW-0863">Zinc-finger</keyword>
<organism evidence="9 10">
    <name type="scientific">Deinandra increscens subsp. villosa</name>
    <dbReference type="NCBI Taxonomy" id="3103831"/>
    <lineage>
        <taxon>Eukaryota</taxon>
        <taxon>Viridiplantae</taxon>
        <taxon>Streptophyta</taxon>
        <taxon>Embryophyta</taxon>
        <taxon>Tracheophyta</taxon>
        <taxon>Spermatophyta</taxon>
        <taxon>Magnoliopsida</taxon>
        <taxon>eudicotyledons</taxon>
        <taxon>Gunneridae</taxon>
        <taxon>Pentapetalae</taxon>
        <taxon>asterids</taxon>
        <taxon>campanulids</taxon>
        <taxon>Asterales</taxon>
        <taxon>Asteraceae</taxon>
        <taxon>Asteroideae</taxon>
        <taxon>Heliantheae alliance</taxon>
        <taxon>Madieae</taxon>
        <taxon>Madiinae</taxon>
        <taxon>Deinandra</taxon>
    </lineage>
</organism>
<protein>
    <recommendedName>
        <fullName evidence="8">U1-type domain-containing protein</fullName>
    </recommendedName>
</protein>
<feature type="domain" description="U1-type" evidence="8">
    <location>
        <begin position="308"/>
        <end position="342"/>
    </location>
</feature>
<dbReference type="InterPro" id="IPR013087">
    <property type="entry name" value="Znf_C2H2_type"/>
</dbReference>
<feature type="domain" description="U1-type" evidence="8">
    <location>
        <begin position="218"/>
        <end position="252"/>
    </location>
</feature>
<dbReference type="InterPro" id="IPR036236">
    <property type="entry name" value="Znf_C2H2_sf"/>
</dbReference>
<dbReference type="Pfam" id="PF12874">
    <property type="entry name" value="zf-met"/>
    <property type="match status" value="2"/>
</dbReference>
<comment type="caution">
    <text evidence="9">The sequence shown here is derived from an EMBL/GenBank/DDBJ whole genome shotgun (WGS) entry which is preliminary data.</text>
</comment>
<evidence type="ECO:0000256" key="5">
    <source>
        <dbReference type="ARBA" id="ARBA00022833"/>
    </source>
</evidence>